<evidence type="ECO:0000256" key="1">
    <source>
        <dbReference type="SAM" id="MobiDB-lite"/>
    </source>
</evidence>
<protein>
    <submittedName>
        <fullName evidence="2">Uncharacterized protein</fullName>
    </submittedName>
</protein>
<accession>A0A4C1SJW1</accession>
<name>A0A4C1SJW1_EUMVA</name>
<feature type="region of interest" description="Disordered" evidence="1">
    <location>
        <begin position="1"/>
        <end position="25"/>
    </location>
</feature>
<dbReference type="Proteomes" id="UP000299102">
    <property type="component" value="Unassembled WGS sequence"/>
</dbReference>
<reference evidence="2 3" key="1">
    <citation type="journal article" date="2019" name="Commun. Biol.">
        <title>The bagworm genome reveals a unique fibroin gene that provides high tensile strength.</title>
        <authorList>
            <person name="Kono N."/>
            <person name="Nakamura H."/>
            <person name="Ohtoshi R."/>
            <person name="Tomita M."/>
            <person name="Numata K."/>
            <person name="Arakawa K."/>
        </authorList>
    </citation>
    <scope>NUCLEOTIDE SEQUENCE [LARGE SCALE GENOMIC DNA]</scope>
</reference>
<comment type="caution">
    <text evidence="2">The sequence shown here is derived from an EMBL/GenBank/DDBJ whole genome shotgun (WGS) entry which is preliminary data.</text>
</comment>
<evidence type="ECO:0000313" key="2">
    <source>
        <dbReference type="EMBL" id="GBP02264.1"/>
    </source>
</evidence>
<keyword evidence="3" id="KW-1185">Reference proteome</keyword>
<gene>
    <name evidence="2" type="ORF">EVAR_61241_1</name>
</gene>
<proteinExistence type="predicted"/>
<dbReference type="AlphaFoldDB" id="A0A4C1SJW1"/>
<dbReference type="EMBL" id="BGZK01007095">
    <property type="protein sequence ID" value="GBP02264.1"/>
    <property type="molecule type" value="Genomic_DNA"/>
</dbReference>
<sequence>MAARLEQTRTRIPGSAPGGTMPHHQNRHEFQNFSELAWAFSPKVLFKQTLENSFNSCIAHYISQCHKGPPARWLRHRSSGGVSLLIFSAASADVVYRTTRARPTLLTPDTCTCMATGIKGEHWPARRLLNTLRRLRSTW</sequence>
<organism evidence="2 3">
    <name type="scientific">Eumeta variegata</name>
    <name type="common">Bagworm moth</name>
    <name type="synonym">Eumeta japonica</name>
    <dbReference type="NCBI Taxonomy" id="151549"/>
    <lineage>
        <taxon>Eukaryota</taxon>
        <taxon>Metazoa</taxon>
        <taxon>Ecdysozoa</taxon>
        <taxon>Arthropoda</taxon>
        <taxon>Hexapoda</taxon>
        <taxon>Insecta</taxon>
        <taxon>Pterygota</taxon>
        <taxon>Neoptera</taxon>
        <taxon>Endopterygota</taxon>
        <taxon>Lepidoptera</taxon>
        <taxon>Glossata</taxon>
        <taxon>Ditrysia</taxon>
        <taxon>Tineoidea</taxon>
        <taxon>Psychidae</taxon>
        <taxon>Oiketicinae</taxon>
        <taxon>Eumeta</taxon>
    </lineage>
</organism>
<evidence type="ECO:0000313" key="3">
    <source>
        <dbReference type="Proteomes" id="UP000299102"/>
    </source>
</evidence>